<evidence type="ECO:0000256" key="20">
    <source>
        <dbReference type="SAM" id="Coils"/>
    </source>
</evidence>
<dbReference type="Pfam" id="PF02864">
    <property type="entry name" value="STAT_bind"/>
    <property type="match status" value="1"/>
</dbReference>
<dbReference type="GO" id="GO:0003677">
    <property type="term" value="F:DNA binding"/>
    <property type="evidence" value="ECO:0007669"/>
    <property type="project" value="UniProtKB-KW"/>
</dbReference>
<evidence type="ECO:0000256" key="15">
    <source>
        <dbReference type="ARBA" id="ARBA00023159"/>
    </source>
</evidence>
<dbReference type="FunFam" id="1.20.1050.20:FF:000001">
    <property type="entry name" value="Signal transducer and activator of transcription"/>
    <property type="match status" value="1"/>
</dbReference>
<evidence type="ECO:0000313" key="22">
    <source>
        <dbReference type="EMBL" id="KAK5874865.1"/>
    </source>
</evidence>
<name>A0AAN7Y7I8_9TELE</name>
<evidence type="ECO:0000256" key="1">
    <source>
        <dbReference type="ARBA" id="ARBA00004123"/>
    </source>
</evidence>
<keyword evidence="12 19" id="KW-0805">Transcription regulation</keyword>
<keyword evidence="6" id="KW-1017">Isopeptide bond</keyword>
<evidence type="ECO:0000256" key="3">
    <source>
        <dbReference type="ARBA" id="ARBA00005586"/>
    </source>
</evidence>
<evidence type="ECO:0000256" key="14">
    <source>
        <dbReference type="ARBA" id="ARBA00023125"/>
    </source>
</evidence>
<keyword evidence="13 20" id="KW-0175">Coiled coil</keyword>
<keyword evidence="15 19" id="KW-0010">Activator</keyword>
<feature type="coiled-coil region" evidence="20">
    <location>
        <begin position="137"/>
        <end position="181"/>
    </location>
</feature>
<evidence type="ECO:0000256" key="5">
    <source>
        <dbReference type="ARBA" id="ARBA00022490"/>
    </source>
</evidence>
<evidence type="ECO:0000256" key="8">
    <source>
        <dbReference type="ARBA" id="ARBA00022765"/>
    </source>
</evidence>
<dbReference type="InterPro" id="IPR013800">
    <property type="entry name" value="STAT_TF_alpha"/>
</dbReference>
<comment type="subcellular location">
    <subcellularLocation>
        <location evidence="2 19">Cytoplasm</location>
    </subcellularLocation>
    <subcellularLocation>
        <location evidence="1 19">Nucleus</location>
    </subcellularLocation>
</comment>
<dbReference type="GO" id="GO:0005654">
    <property type="term" value="C:nucleoplasm"/>
    <property type="evidence" value="ECO:0007669"/>
    <property type="project" value="UniProtKB-ARBA"/>
</dbReference>
<dbReference type="GO" id="GO:0000981">
    <property type="term" value="F:DNA-binding transcription factor activity, RNA polymerase II-specific"/>
    <property type="evidence" value="ECO:0007669"/>
    <property type="project" value="UniProtKB-ARBA"/>
</dbReference>
<dbReference type="InterPro" id="IPR012345">
    <property type="entry name" value="STAT_TF_DNA-bd_N"/>
</dbReference>
<dbReference type="Gene3D" id="1.20.1050.20">
    <property type="entry name" value="STAT transcription factor, all-alpha domain"/>
    <property type="match status" value="1"/>
</dbReference>
<keyword evidence="7 19" id="KW-0597">Phosphoprotein</keyword>
<dbReference type="Gene3D" id="2.60.40.630">
    <property type="entry name" value="STAT transcription factor, DNA-binding domain"/>
    <property type="match status" value="1"/>
</dbReference>
<dbReference type="GO" id="GO:0005737">
    <property type="term" value="C:cytoplasm"/>
    <property type="evidence" value="ECO:0007669"/>
    <property type="project" value="UniProtKB-SubCell"/>
</dbReference>
<dbReference type="InterPro" id="IPR013801">
    <property type="entry name" value="STAT_TF_DNA-bd"/>
</dbReference>
<keyword evidence="17 19" id="KW-0539">Nucleus</keyword>
<dbReference type="Gene3D" id="6.10.250.3310">
    <property type="entry name" value="signal transducer and activator of transcription 1"/>
    <property type="match status" value="1"/>
</dbReference>
<dbReference type="InterPro" id="IPR022752">
    <property type="entry name" value="STAT1_TAZ2-bd_C"/>
</dbReference>
<dbReference type="FunFam" id="3.30.505.10:FF:000003">
    <property type="entry name" value="Signal transducer and activator of transcription"/>
    <property type="match status" value="1"/>
</dbReference>
<dbReference type="Gene3D" id="3.30.505.10">
    <property type="entry name" value="SH2 domain"/>
    <property type="match status" value="1"/>
</dbReference>
<dbReference type="Gene3D" id="1.10.238.10">
    <property type="entry name" value="EF-hand"/>
    <property type="match status" value="1"/>
</dbReference>
<dbReference type="FunFam" id="1.10.532.10:FF:000001">
    <property type="entry name" value="Signal transducer and activator of transcription"/>
    <property type="match status" value="1"/>
</dbReference>
<dbReference type="GO" id="GO:0060333">
    <property type="term" value="P:type II interferon-mediated signaling pathway"/>
    <property type="evidence" value="ECO:0007669"/>
    <property type="project" value="UniProtKB-ARBA"/>
</dbReference>
<dbReference type="FunFam" id="2.60.40.630:FF:000001">
    <property type="entry name" value="Signal transducer and activator of transcription"/>
    <property type="match status" value="1"/>
</dbReference>
<dbReference type="GO" id="GO:0051093">
    <property type="term" value="P:negative regulation of developmental process"/>
    <property type="evidence" value="ECO:0007669"/>
    <property type="project" value="UniProtKB-ARBA"/>
</dbReference>
<keyword evidence="8" id="KW-0013">ADP-ribosylation</keyword>
<comment type="caution">
    <text evidence="22">The sequence shown here is derived from an EMBL/GenBank/DDBJ whole genome shotgun (WGS) entry which is preliminary data.</text>
</comment>
<evidence type="ECO:0000256" key="9">
    <source>
        <dbReference type="ARBA" id="ARBA00022843"/>
    </source>
</evidence>
<dbReference type="FunFam" id="1.10.238.10:FF:000012">
    <property type="entry name" value="Signal transducer and activator of transcription"/>
    <property type="match status" value="1"/>
</dbReference>
<proteinExistence type="inferred from homology"/>
<evidence type="ECO:0000256" key="17">
    <source>
        <dbReference type="ARBA" id="ARBA00023242"/>
    </source>
</evidence>
<dbReference type="PANTHER" id="PTHR11801">
    <property type="entry name" value="SIGNAL TRANSDUCER AND ACTIVATOR OF TRANSCRIPTION"/>
    <property type="match status" value="1"/>
</dbReference>
<dbReference type="Pfam" id="PF01017">
    <property type="entry name" value="STAT_alpha"/>
    <property type="match status" value="1"/>
</dbReference>
<dbReference type="SUPFAM" id="SSF48092">
    <property type="entry name" value="Transcription factor STAT-4 N-domain"/>
    <property type="match status" value="1"/>
</dbReference>
<dbReference type="GO" id="GO:0060337">
    <property type="term" value="P:type I interferon-mediated signaling pathway"/>
    <property type="evidence" value="ECO:0007669"/>
    <property type="project" value="UniProtKB-ARBA"/>
</dbReference>
<dbReference type="Pfam" id="PF21354">
    <property type="entry name" value="STAT_linker"/>
    <property type="match status" value="1"/>
</dbReference>
<evidence type="ECO:0000256" key="13">
    <source>
        <dbReference type="ARBA" id="ARBA00023054"/>
    </source>
</evidence>
<dbReference type="PROSITE" id="PS50001">
    <property type="entry name" value="SH2"/>
    <property type="match status" value="1"/>
</dbReference>
<keyword evidence="16 19" id="KW-0804">Transcription</keyword>
<evidence type="ECO:0000256" key="4">
    <source>
        <dbReference type="ARBA" id="ARBA00022481"/>
    </source>
</evidence>
<dbReference type="InterPro" id="IPR015988">
    <property type="entry name" value="STAT_TF_CC"/>
</dbReference>
<keyword evidence="5 19" id="KW-0963">Cytoplasm</keyword>
<evidence type="ECO:0000256" key="19">
    <source>
        <dbReference type="RuleBase" id="RU046415"/>
    </source>
</evidence>
<dbReference type="Pfam" id="PF02865">
    <property type="entry name" value="STAT_int"/>
    <property type="match status" value="1"/>
</dbReference>
<dbReference type="InterPro" id="IPR038295">
    <property type="entry name" value="STAT1_C_sf"/>
</dbReference>
<evidence type="ECO:0000256" key="16">
    <source>
        <dbReference type="ARBA" id="ARBA00023163"/>
    </source>
</evidence>
<dbReference type="InterPro" id="IPR036860">
    <property type="entry name" value="SH2_dom_sf"/>
</dbReference>
<gene>
    <name evidence="22" type="ORF">CesoFtcFv8_027413</name>
</gene>
<evidence type="ECO:0000256" key="10">
    <source>
        <dbReference type="ARBA" id="ARBA00022990"/>
    </source>
</evidence>
<dbReference type="Proteomes" id="UP001335648">
    <property type="component" value="Unassembled WGS sequence"/>
</dbReference>
<evidence type="ECO:0000256" key="11">
    <source>
        <dbReference type="ARBA" id="ARBA00022999"/>
    </source>
</evidence>
<evidence type="ECO:0000256" key="18">
    <source>
        <dbReference type="PROSITE-ProRule" id="PRU00191"/>
    </source>
</evidence>
<dbReference type="EMBL" id="JAULUE010002069">
    <property type="protein sequence ID" value="KAK5874865.1"/>
    <property type="molecule type" value="Genomic_DNA"/>
</dbReference>
<accession>A0AAN7Y7I8</accession>
<keyword evidence="14 19" id="KW-0238">DNA-binding</keyword>
<dbReference type="SMART" id="SM00964">
    <property type="entry name" value="STAT_int"/>
    <property type="match status" value="1"/>
</dbReference>
<keyword evidence="10" id="KW-0007">Acetylation</keyword>
<dbReference type="Pfam" id="PF12162">
    <property type="entry name" value="STAT1_TAZ2bind"/>
    <property type="match status" value="1"/>
</dbReference>
<dbReference type="FunFam" id="6.10.250.3310:FF:000002">
    <property type="entry name" value="Signal transducer and activator of transcription"/>
    <property type="match status" value="1"/>
</dbReference>
<dbReference type="SUPFAM" id="SSF49417">
    <property type="entry name" value="p53-like transcription factors"/>
    <property type="match status" value="1"/>
</dbReference>
<sequence length="760" mass="87805">MAQWGQLQMLDCKYLEQVDQLYDDSFPMDIRQYLSRWIESIDWDTVADQDSLATVRFHDLLAQLDDQHSRFALENNFLLQHNIRKIKRNLQDRFQNDPIHMAMIISRNLKEEKKILDGAKNRRQDGEGTMSAMVVEKQKLDNKVEEMKEIVQVADQNIKKLEDQQDEYDFIVDTLKNRENEINGMTPKELEIEKTRVQGMCLELKAKRLDVVCQLTELLNVTQALLSDLISEELPEWKQRQQIACIGGPPNACVDQLQNWFTAVAESLQQVRQHLKKLQELEQKLTYESDPITQKKAFLEARALELLKNLLSNSLVVERQPCMPTHPQRPLVLKTGVQFTVKLRFLVKLQEFNYQLKVKAMFDKDVTEKKGFRKFNILGTNTKVMNMEESNGSLAAEFRHLQLKEQKVAGNRTNEGPLIVTEELHSLSFESELQLNQSGLDIKLEAMSLPVVVISNVCQLPAGWASILWYNMLTTEPKNLKFFLTPPAAKWSQLSEVLSWQFSSITQRGLNQEQLNMLANKLLGSKTQRNPDGQIHWGKFCKQSANEKAFPFWLWIEGILDLIKRHLLSLWNDGCIMGFICKEREKALLSDKCPGTFLLRFSESSKEGAITFTWIEHDVHDKPLFHSVEPYTKKELSAVSLSDIIRTYKVMASENIPEKPLRFLYPNIPKDKAFGKYYPTEAAEPMDVENYPPCIYLKTELISVSEVHPSKLQDNMMPMSPDDYKALSQCVSLRDIDAVTNNLIDGFEEFDVQMSYPNQN</sequence>
<dbReference type="InterPro" id="IPR001217">
    <property type="entry name" value="STAT"/>
</dbReference>
<protein>
    <recommendedName>
        <fullName evidence="19">Signal transducer and activator of transcription</fullName>
    </recommendedName>
</protein>
<keyword evidence="9" id="KW-0832">Ubl conjugation</keyword>
<keyword evidence="23" id="KW-1185">Reference proteome</keyword>
<dbReference type="GO" id="GO:0007259">
    <property type="term" value="P:cell surface receptor signaling pathway via JAK-STAT"/>
    <property type="evidence" value="ECO:0007669"/>
    <property type="project" value="UniProtKB-ARBA"/>
</dbReference>
<dbReference type="GO" id="GO:0042981">
    <property type="term" value="P:regulation of apoptotic process"/>
    <property type="evidence" value="ECO:0007669"/>
    <property type="project" value="UniProtKB-ARBA"/>
</dbReference>
<evidence type="ECO:0000256" key="2">
    <source>
        <dbReference type="ARBA" id="ARBA00004496"/>
    </source>
</evidence>
<keyword evidence="11 18" id="KW-0727">SH2 domain</keyword>
<dbReference type="GO" id="GO:0051607">
    <property type="term" value="P:defense response to virus"/>
    <property type="evidence" value="ECO:0007669"/>
    <property type="project" value="UniProtKB-ARBA"/>
</dbReference>
<dbReference type="InterPro" id="IPR036535">
    <property type="entry name" value="STAT_N_sf"/>
</dbReference>
<keyword evidence="4" id="KW-0488">Methylation</keyword>
<evidence type="ECO:0000256" key="6">
    <source>
        <dbReference type="ARBA" id="ARBA00022499"/>
    </source>
</evidence>
<evidence type="ECO:0000313" key="23">
    <source>
        <dbReference type="Proteomes" id="UP001335648"/>
    </source>
</evidence>
<dbReference type="InterPro" id="IPR000980">
    <property type="entry name" value="SH2"/>
</dbReference>
<dbReference type="AlphaFoldDB" id="A0AAN7Y7I8"/>
<evidence type="ECO:0000259" key="21">
    <source>
        <dbReference type="PROSITE" id="PS50001"/>
    </source>
</evidence>
<evidence type="ECO:0000256" key="7">
    <source>
        <dbReference type="ARBA" id="ARBA00022553"/>
    </source>
</evidence>
<dbReference type="Pfam" id="PF00017">
    <property type="entry name" value="SH2"/>
    <property type="match status" value="1"/>
</dbReference>
<evidence type="ECO:0000256" key="12">
    <source>
        <dbReference type="ARBA" id="ARBA00023015"/>
    </source>
</evidence>
<dbReference type="InterPro" id="IPR048988">
    <property type="entry name" value="STAT_linker"/>
</dbReference>
<dbReference type="SUPFAM" id="SSF55550">
    <property type="entry name" value="SH2 domain"/>
    <property type="match status" value="1"/>
</dbReference>
<dbReference type="InterPro" id="IPR013799">
    <property type="entry name" value="STAT_TF_prot_interaction"/>
</dbReference>
<dbReference type="InterPro" id="IPR008967">
    <property type="entry name" value="p53-like_TF_DNA-bd_sf"/>
</dbReference>
<organism evidence="22 23">
    <name type="scientific">Champsocephalus esox</name>
    <name type="common">pike icefish</name>
    <dbReference type="NCBI Taxonomy" id="159716"/>
    <lineage>
        <taxon>Eukaryota</taxon>
        <taxon>Metazoa</taxon>
        <taxon>Chordata</taxon>
        <taxon>Craniata</taxon>
        <taxon>Vertebrata</taxon>
        <taxon>Euteleostomi</taxon>
        <taxon>Actinopterygii</taxon>
        <taxon>Neopterygii</taxon>
        <taxon>Teleostei</taxon>
        <taxon>Neoteleostei</taxon>
        <taxon>Acanthomorphata</taxon>
        <taxon>Eupercaria</taxon>
        <taxon>Perciformes</taxon>
        <taxon>Notothenioidei</taxon>
        <taxon>Channichthyidae</taxon>
        <taxon>Champsocephalus</taxon>
    </lineage>
</organism>
<dbReference type="Gene3D" id="1.10.532.10">
    <property type="entry name" value="STAT transcription factor, N-terminal domain"/>
    <property type="match status" value="1"/>
</dbReference>
<comment type="similarity">
    <text evidence="3 19">Belongs to the transcription factor STAT family.</text>
</comment>
<feature type="domain" description="SH2" evidence="21">
    <location>
        <begin position="571"/>
        <end position="667"/>
    </location>
</feature>
<reference evidence="22 23" key="1">
    <citation type="journal article" date="2023" name="Mol. Biol. Evol.">
        <title>Genomics of Secondarily Temperate Adaptation in the Only Non-Antarctic Icefish.</title>
        <authorList>
            <person name="Rivera-Colon A.G."/>
            <person name="Rayamajhi N."/>
            <person name="Minhas B.F."/>
            <person name="Madrigal G."/>
            <person name="Bilyk K.T."/>
            <person name="Yoon V."/>
            <person name="Hune M."/>
            <person name="Gregory S."/>
            <person name="Cheng C.H.C."/>
            <person name="Catchen J.M."/>
        </authorList>
    </citation>
    <scope>NUCLEOTIDE SEQUENCE [LARGE SCALE GENOMIC DNA]</scope>
    <source>
        <strain evidence="22">JC2023a</strain>
    </source>
</reference>
<dbReference type="SUPFAM" id="SSF47655">
    <property type="entry name" value="STAT"/>
    <property type="match status" value="1"/>
</dbReference>